<evidence type="ECO:0000313" key="3">
    <source>
        <dbReference type="EMBL" id="CAK6442725.1"/>
    </source>
</evidence>
<evidence type="ECO:0000313" key="4">
    <source>
        <dbReference type="Proteomes" id="UP001314169"/>
    </source>
</evidence>
<protein>
    <submittedName>
        <fullName evidence="3">Uncharacterized protein</fullName>
    </submittedName>
</protein>
<dbReference type="Proteomes" id="UP001314169">
    <property type="component" value="Chromosome 3"/>
</dbReference>
<gene>
    <name evidence="3" type="ORF">MPIPNATIZW_LOCUS11031</name>
</gene>
<keyword evidence="2" id="KW-0812">Transmembrane</keyword>
<dbReference type="EMBL" id="OY882860">
    <property type="protein sequence ID" value="CAK6442725.1"/>
    <property type="molecule type" value="Genomic_DNA"/>
</dbReference>
<feature type="transmembrane region" description="Helical" evidence="2">
    <location>
        <begin position="123"/>
        <end position="142"/>
    </location>
</feature>
<feature type="region of interest" description="Disordered" evidence="1">
    <location>
        <begin position="98"/>
        <end position="117"/>
    </location>
</feature>
<name>A0ABN9ZWV7_PIPNA</name>
<reference evidence="3" key="1">
    <citation type="submission" date="2023-12" db="EMBL/GenBank/DDBJ databases">
        <authorList>
            <person name="Brown T."/>
        </authorList>
    </citation>
    <scope>NUCLEOTIDE SEQUENCE</scope>
</reference>
<keyword evidence="2" id="KW-0472">Membrane</keyword>
<sequence>MTKCTVLSSKESTSLEPVNKTCCCTSLRRRQSEEVLWVGLPCQPASTLSSAVPSGQQALLQSSPGKRRISNIHLKSHLNNESVNVDPFPPCIQTAEQTEKEAGPNLAPQPLGRGSRSPGRSSLGALLVLALSQGLCFPFPLLKRLF</sequence>
<evidence type="ECO:0000256" key="1">
    <source>
        <dbReference type="SAM" id="MobiDB-lite"/>
    </source>
</evidence>
<accession>A0ABN9ZWV7</accession>
<keyword evidence="4" id="KW-1185">Reference proteome</keyword>
<keyword evidence="2" id="KW-1133">Transmembrane helix</keyword>
<proteinExistence type="predicted"/>
<evidence type="ECO:0000256" key="2">
    <source>
        <dbReference type="SAM" id="Phobius"/>
    </source>
</evidence>
<organism evidence="3 4">
    <name type="scientific">Pipistrellus nathusii</name>
    <name type="common">Nathusius' pipistrelle</name>
    <dbReference type="NCBI Taxonomy" id="59473"/>
    <lineage>
        <taxon>Eukaryota</taxon>
        <taxon>Metazoa</taxon>
        <taxon>Chordata</taxon>
        <taxon>Craniata</taxon>
        <taxon>Vertebrata</taxon>
        <taxon>Euteleostomi</taxon>
        <taxon>Mammalia</taxon>
        <taxon>Eutheria</taxon>
        <taxon>Laurasiatheria</taxon>
        <taxon>Chiroptera</taxon>
        <taxon>Yangochiroptera</taxon>
        <taxon>Vespertilionidae</taxon>
        <taxon>Pipistrellus</taxon>
    </lineage>
</organism>